<name>A0AAD5MQ74_PARTN</name>
<reference evidence="1" key="1">
    <citation type="submission" date="2021-06" db="EMBL/GenBank/DDBJ databases">
        <title>Parelaphostrongylus tenuis whole genome reference sequence.</title>
        <authorList>
            <person name="Garwood T.J."/>
            <person name="Larsen P.A."/>
            <person name="Fountain-Jones N.M."/>
            <person name="Garbe J.R."/>
            <person name="Macchietto M.G."/>
            <person name="Kania S.A."/>
            <person name="Gerhold R.W."/>
            <person name="Richards J.E."/>
            <person name="Wolf T.M."/>
        </authorList>
    </citation>
    <scope>NUCLEOTIDE SEQUENCE</scope>
    <source>
        <strain evidence="1">MNPRO001-30</strain>
        <tissue evidence="1">Meninges</tissue>
    </source>
</reference>
<dbReference type="AlphaFoldDB" id="A0AAD5MQ74"/>
<organism evidence="1 2">
    <name type="scientific">Parelaphostrongylus tenuis</name>
    <name type="common">Meningeal worm</name>
    <dbReference type="NCBI Taxonomy" id="148309"/>
    <lineage>
        <taxon>Eukaryota</taxon>
        <taxon>Metazoa</taxon>
        <taxon>Ecdysozoa</taxon>
        <taxon>Nematoda</taxon>
        <taxon>Chromadorea</taxon>
        <taxon>Rhabditida</taxon>
        <taxon>Rhabditina</taxon>
        <taxon>Rhabditomorpha</taxon>
        <taxon>Strongyloidea</taxon>
        <taxon>Metastrongylidae</taxon>
        <taxon>Parelaphostrongylus</taxon>
    </lineage>
</organism>
<dbReference type="Proteomes" id="UP001196413">
    <property type="component" value="Unassembled WGS sequence"/>
</dbReference>
<proteinExistence type="predicted"/>
<comment type="caution">
    <text evidence="1">The sequence shown here is derived from an EMBL/GenBank/DDBJ whole genome shotgun (WGS) entry which is preliminary data.</text>
</comment>
<evidence type="ECO:0000313" key="1">
    <source>
        <dbReference type="EMBL" id="KAJ1348359.1"/>
    </source>
</evidence>
<evidence type="ECO:0000313" key="2">
    <source>
        <dbReference type="Proteomes" id="UP001196413"/>
    </source>
</evidence>
<dbReference type="EMBL" id="JAHQIW010000486">
    <property type="protein sequence ID" value="KAJ1348359.1"/>
    <property type="molecule type" value="Genomic_DNA"/>
</dbReference>
<protein>
    <submittedName>
        <fullName evidence="1">Uncharacterized protein</fullName>
    </submittedName>
</protein>
<keyword evidence="2" id="KW-1185">Reference proteome</keyword>
<accession>A0AAD5MQ74</accession>
<gene>
    <name evidence="1" type="ORF">KIN20_003648</name>
</gene>
<sequence>MPVNKGRLLMDIMNKTSPNKDANASILESAICLVSINFEDGIYWHYTEIDDIAPLPLYALITADMDTNAKTGAENADAFGGSMMIF</sequence>